<dbReference type="AlphaFoldDB" id="A0A5C7GXP5"/>
<gene>
    <name evidence="1" type="ORF">EZV62_024957</name>
</gene>
<comment type="caution">
    <text evidence="1">The sequence shown here is derived from an EMBL/GenBank/DDBJ whole genome shotgun (WGS) entry which is preliminary data.</text>
</comment>
<name>A0A5C7GXP5_9ROSI</name>
<dbReference type="OrthoDB" id="2219495at2759"/>
<dbReference type="EMBL" id="VAHF01000012">
    <property type="protein sequence ID" value="TXG49082.1"/>
    <property type="molecule type" value="Genomic_DNA"/>
</dbReference>
<sequence length="168" mass="19422">MNADEIARLCEFMSLKEQEGPVRTLKFNLKVAGLKRIATSLVGKVLSKKMVNREVFRSVMRKICFNDALIVMEEPEGKGDVQHMKFNKVEFWVQIHNAHLMCMLDDINRFLRSIIGDVVDIDEGVSSPYTAKFLRVRVVLEIDKQLRRCLRIDVMGDGVEMVMLLKYE</sequence>
<reference evidence="2" key="1">
    <citation type="journal article" date="2019" name="Gigascience">
        <title>De novo genome assembly of the endangered Acer yangbiense, a plant species with extremely small populations endemic to Yunnan Province, China.</title>
        <authorList>
            <person name="Yang J."/>
            <person name="Wariss H.M."/>
            <person name="Tao L."/>
            <person name="Zhang R."/>
            <person name="Yun Q."/>
            <person name="Hollingsworth P."/>
            <person name="Dao Z."/>
            <person name="Luo G."/>
            <person name="Guo H."/>
            <person name="Ma Y."/>
            <person name="Sun W."/>
        </authorList>
    </citation>
    <scope>NUCLEOTIDE SEQUENCE [LARGE SCALE GENOMIC DNA]</scope>
    <source>
        <strain evidence="2">cv. Malutang</strain>
    </source>
</reference>
<keyword evidence="2" id="KW-1185">Reference proteome</keyword>
<dbReference type="Proteomes" id="UP000323000">
    <property type="component" value="Chromosome 12"/>
</dbReference>
<accession>A0A5C7GXP5</accession>
<protein>
    <recommendedName>
        <fullName evidence="3">DUF4283 domain-containing protein</fullName>
    </recommendedName>
</protein>
<organism evidence="1 2">
    <name type="scientific">Acer yangbiense</name>
    <dbReference type="NCBI Taxonomy" id="1000413"/>
    <lineage>
        <taxon>Eukaryota</taxon>
        <taxon>Viridiplantae</taxon>
        <taxon>Streptophyta</taxon>
        <taxon>Embryophyta</taxon>
        <taxon>Tracheophyta</taxon>
        <taxon>Spermatophyta</taxon>
        <taxon>Magnoliopsida</taxon>
        <taxon>eudicotyledons</taxon>
        <taxon>Gunneridae</taxon>
        <taxon>Pentapetalae</taxon>
        <taxon>rosids</taxon>
        <taxon>malvids</taxon>
        <taxon>Sapindales</taxon>
        <taxon>Sapindaceae</taxon>
        <taxon>Hippocastanoideae</taxon>
        <taxon>Acereae</taxon>
        <taxon>Acer</taxon>
    </lineage>
</organism>
<evidence type="ECO:0008006" key="3">
    <source>
        <dbReference type="Google" id="ProtNLM"/>
    </source>
</evidence>
<evidence type="ECO:0000313" key="1">
    <source>
        <dbReference type="EMBL" id="TXG49082.1"/>
    </source>
</evidence>
<evidence type="ECO:0000313" key="2">
    <source>
        <dbReference type="Proteomes" id="UP000323000"/>
    </source>
</evidence>
<proteinExistence type="predicted"/>